<evidence type="ECO:0000313" key="4">
    <source>
        <dbReference type="Proteomes" id="UP000294854"/>
    </source>
</evidence>
<dbReference type="AlphaFoldDB" id="A0A4R5NGR3"/>
<protein>
    <recommendedName>
        <fullName evidence="1">Phosphate-specific transport system accessory protein PhoU</fullName>
    </recommendedName>
</protein>
<dbReference type="Proteomes" id="UP000294854">
    <property type="component" value="Unassembled WGS sequence"/>
</dbReference>
<dbReference type="GO" id="GO:0030643">
    <property type="term" value="P:intracellular phosphate ion homeostasis"/>
    <property type="evidence" value="ECO:0007669"/>
    <property type="project" value="InterPro"/>
</dbReference>
<comment type="caution">
    <text evidence="3">The sequence shown here is derived from an EMBL/GenBank/DDBJ whole genome shotgun (WGS) entry which is preliminary data.</text>
</comment>
<dbReference type="RefSeq" id="WP_010620373.1">
    <property type="nucleotide sequence ID" value="NZ_CP042371.1"/>
</dbReference>
<dbReference type="SUPFAM" id="SSF109755">
    <property type="entry name" value="PhoU-like"/>
    <property type="match status" value="1"/>
</dbReference>
<accession>A0A4R5NGR3</accession>
<comment type="subcellular location">
    <subcellularLocation>
        <location evidence="1">Cytoplasm</location>
    </subcellularLocation>
</comment>
<comment type="function">
    <text evidence="1">Plays a role in the regulation of phosphate uptake.</text>
</comment>
<dbReference type="InterPro" id="IPR028366">
    <property type="entry name" value="PhoU"/>
</dbReference>
<dbReference type="PANTHER" id="PTHR42930:SF3">
    <property type="entry name" value="PHOSPHATE-SPECIFIC TRANSPORT SYSTEM ACCESSORY PROTEIN PHOU"/>
    <property type="match status" value="1"/>
</dbReference>
<dbReference type="NCBIfam" id="TIGR02135">
    <property type="entry name" value="phoU_full"/>
    <property type="match status" value="1"/>
</dbReference>
<evidence type="ECO:0000259" key="2">
    <source>
        <dbReference type="Pfam" id="PF01895"/>
    </source>
</evidence>
<evidence type="ECO:0000313" key="3">
    <source>
        <dbReference type="EMBL" id="TDG72977.1"/>
    </source>
</evidence>
<gene>
    <name evidence="3" type="ORF">C5L31_001480</name>
</gene>
<organism evidence="3 4">
    <name type="scientific">Secundilactobacillus malefermentans</name>
    <dbReference type="NCBI Taxonomy" id="176292"/>
    <lineage>
        <taxon>Bacteria</taxon>
        <taxon>Bacillati</taxon>
        <taxon>Bacillota</taxon>
        <taxon>Bacilli</taxon>
        <taxon>Lactobacillales</taxon>
        <taxon>Lactobacillaceae</taxon>
        <taxon>Secundilactobacillus</taxon>
    </lineage>
</organism>
<name>A0A4R5NGR3_9LACO</name>
<dbReference type="OrthoDB" id="9814256at2"/>
<feature type="domain" description="PhoU" evidence="2">
    <location>
        <begin position="17"/>
        <end position="101"/>
    </location>
</feature>
<comment type="subunit">
    <text evidence="1">Homodimer.</text>
</comment>
<keyword evidence="1" id="KW-0592">Phosphate transport</keyword>
<dbReference type="Gene3D" id="1.20.58.220">
    <property type="entry name" value="Phosphate transport system protein phou homolog 2, domain 2"/>
    <property type="match status" value="1"/>
</dbReference>
<sequence length="225" mass="25183">MKRLIDKELAQLDAQFTEMGVTVAEAIGTAGKSMVRGDTRSAEEIVAHDHRINEQEMKLEQKALEIIALHQPITNDLREVVTILKAVSDLEHAGDHARDIALASIQQKQEPALQPILTLIEQFSMFIEKLMRDMLSAYVKKDWRFAEQNGMHLATEASQQNVKINEACIAAMKQHGELGEQILLYVSVANALEQICDCALNIGEWIIYGHSGEIVEIKPVTKLED</sequence>
<dbReference type="Pfam" id="PF01895">
    <property type="entry name" value="PhoU"/>
    <property type="match status" value="2"/>
</dbReference>
<keyword evidence="1" id="KW-0813">Transport</keyword>
<evidence type="ECO:0000256" key="1">
    <source>
        <dbReference type="PIRNR" id="PIRNR003107"/>
    </source>
</evidence>
<dbReference type="GO" id="GO:0005737">
    <property type="term" value="C:cytoplasm"/>
    <property type="evidence" value="ECO:0007669"/>
    <property type="project" value="UniProtKB-SubCell"/>
</dbReference>
<proteinExistence type="inferred from homology"/>
<dbReference type="GO" id="GO:0006817">
    <property type="term" value="P:phosphate ion transport"/>
    <property type="evidence" value="ECO:0007669"/>
    <property type="project" value="UniProtKB-KW"/>
</dbReference>
<keyword evidence="1" id="KW-0963">Cytoplasm</keyword>
<dbReference type="PANTHER" id="PTHR42930">
    <property type="entry name" value="PHOSPHATE-SPECIFIC TRANSPORT SYSTEM ACCESSORY PROTEIN PHOU"/>
    <property type="match status" value="1"/>
</dbReference>
<keyword evidence="4" id="KW-1185">Reference proteome</keyword>
<dbReference type="STRING" id="1122149.FD44_GL001434"/>
<feature type="domain" description="PhoU" evidence="2">
    <location>
        <begin position="122"/>
        <end position="206"/>
    </location>
</feature>
<reference evidence="3 4" key="1">
    <citation type="journal article" date="2019" name="Appl. Microbiol. Biotechnol.">
        <title>Uncovering carbohydrate metabolism through a genotype-phenotype association study of 56 lactic acid bacteria genomes.</title>
        <authorList>
            <person name="Buron-Moles G."/>
            <person name="Chailyan A."/>
            <person name="Dolejs I."/>
            <person name="Forster J."/>
            <person name="Miks M.H."/>
        </authorList>
    </citation>
    <scope>NUCLEOTIDE SEQUENCE [LARGE SCALE GENOMIC DNA]</scope>
    <source>
        <strain evidence="3 4">ATCC 49373</strain>
    </source>
</reference>
<dbReference type="InterPro" id="IPR026022">
    <property type="entry name" value="PhoU_dom"/>
</dbReference>
<dbReference type="PIRSF" id="PIRSF003107">
    <property type="entry name" value="PhoU"/>
    <property type="match status" value="1"/>
</dbReference>
<dbReference type="InterPro" id="IPR038078">
    <property type="entry name" value="PhoU-like_sf"/>
</dbReference>
<dbReference type="GO" id="GO:0045936">
    <property type="term" value="P:negative regulation of phosphate metabolic process"/>
    <property type="evidence" value="ECO:0007669"/>
    <property type="project" value="InterPro"/>
</dbReference>
<dbReference type="EMBL" id="PUFO01000093">
    <property type="protein sequence ID" value="TDG72977.1"/>
    <property type="molecule type" value="Genomic_DNA"/>
</dbReference>
<comment type="similarity">
    <text evidence="1">Belongs to the PhoU family.</text>
</comment>